<dbReference type="OrthoDB" id="9803580at2"/>
<gene>
    <name evidence="12 15" type="primary">folD</name>
    <name evidence="15" type="ORF">NCTC9836_01509</name>
</gene>
<sequence length="282" mass="30693">MGNIINGKEIAKCLKNDIRKFAEDKKNQGSRVPCLATITVGQDGGSIYYVNSQIKLCKDLGLEPKHFSLDESITEEELINLIEKLNNDKSIDGIMLQLPLPKHIHEKEVSSKINHKKDIDGLTDINLGRFYKGEKAFVPCTANSALELIKNTGVKIQGKRVVVLGRSNIVGKPSAQLLLNENATVTICHSKTENLKEVCKEADILVVAIGRPQSVGKDYIKEGAVVIDVGTSSVNGKITGDVIFDEVLEIASFVSPVPGGVGSMTTTLLMNNLCEAFKENVY</sequence>
<dbReference type="Pfam" id="PF02882">
    <property type="entry name" value="THF_DHG_CYH_C"/>
    <property type="match status" value="1"/>
</dbReference>
<dbReference type="GO" id="GO:0009086">
    <property type="term" value="P:methionine biosynthetic process"/>
    <property type="evidence" value="ECO:0007669"/>
    <property type="project" value="UniProtKB-KW"/>
</dbReference>
<comment type="similarity">
    <text evidence="12">Belongs to the tetrahydrofolate dehydrogenase/cyclohydrolase family.</text>
</comment>
<dbReference type="InterPro" id="IPR036291">
    <property type="entry name" value="NAD(P)-bd_dom_sf"/>
</dbReference>
<dbReference type="InterPro" id="IPR020630">
    <property type="entry name" value="THF_DH/CycHdrlase_cat_dom"/>
</dbReference>
<evidence type="ECO:0000313" key="16">
    <source>
        <dbReference type="Proteomes" id="UP000254664"/>
    </source>
</evidence>
<feature type="binding site" evidence="12">
    <location>
        <begin position="165"/>
        <end position="167"/>
    </location>
    <ligand>
        <name>NADP(+)</name>
        <dbReference type="ChEBI" id="CHEBI:58349"/>
    </ligand>
</feature>
<dbReference type="PANTHER" id="PTHR48099">
    <property type="entry name" value="C-1-TETRAHYDROFOLATE SYNTHASE, CYTOPLASMIC-RELATED"/>
    <property type="match status" value="1"/>
</dbReference>
<dbReference type="GO" id="GO:0004488">
    <property type="term" value="F:methylenetetrahydrofolate dehydrogenase (NADP+) activity"/>
    <property type="evidence" value="ECO:0007669"/>
    <property type="project" value="UniProtKB-UniRule"/>
</dbReference>
<keyword evidence="8 12" id="KW-0560">Oxidoreductase</keyword>
<keyword evidence="16" id="KW-1185">Reference proteome</keyword>
<evidence type="ECO:0000256" key="5">
    <source>
        <dbReference type="ARBA" id="ARBA00022755"/>
    </source>
</evidence>
<dbReference type="PROSITE" id="PS00766">
    <property type="entry name" value="THF_DHG_CYH_1"/>
    <property type="match status" value="1"/>
</dbReference>
<dbReference type="GO" id="GO:0006164">
    <property type="term" value="P:purine nucleotide biosynthetic process"/>
    <property type="evidence" value="ECO:0007669"/>
    <property type="project" value="UniProtKB-KW"/>
</dbReference>
<dbReference type="InterPro" id="IPR046346">
    <property type="entry name" value="Aminoacid_DH-like_N_sf"/>
</dbReference>
<dbReference type="GO" id="GO:0000105">
    <property type="term" value="P:L-histidine biosynthetic process"/>
    <property type="evidence" value="ECO:0007669"/>
    <property type="project" value="UniProtKB-KW"/>
</dbReference>
<dbReference type="InterPro" id="IPR000672">
    <property type="entry name" value="THF_DH/CycHdrlase"/>
</dbReference>
<evidence type="ECO:0000256" key="6">
    <source>
        <dbReference type="ARBA" id="ARBA00022801"/>
    </source>
</evidence>
<dbReference type="GO" id="GO:0005829">
    <property type="term" value="C:cytosol"/>
    <property type="evidence" value="ECO:0007669"/>
    <property type="project" value="TreeGrafter"/>
</dbReference>
<dbReference type="InterPro" id="IPR020631">
    <property type="entry name" value="THF_DH/CycHdrlase_NAD-bd_dom"/>
</dbReference>
<dbReference type="GO" id="GO:0004477">
    <property type="term" value="F:methenyltetrahydrofolate cyclohydrolase activity"/>
    <property type="evidence" value="ECO:0007669"/>
    <property type="project" value="UniProtKB-UniRule"/>
</dbReference>
<evidence type="ECO:0000256" key="1">
    <source>
        <dbReference type="ARBA" id="ARBA00004777"/>
    </source>
</evidence>
<keyword evidence="6 12" id="KW-0378">Hydrolase</keyword>
<dbReference type="Pfam" id="PF00763">
    <property type="entry name" value="THF_DHG_CYH"/>
    <property type="match status" value="1"/>
</dbReference>
<protein>
    <recommendedName>
        <fullName evidence="12">Bifunctional protein FolD</fullName>
    </recommendedName>
    <domain>
        <recommendedName>
            <fullName evidence="12">Methylenetetrahydrofolate dehydrogenase</fullName>
            <ecNumber evidence="12">1.5.1.5</ecNumber>
        </recommendedName>
    </domain>
    <domain>
        <recommendedName>
            <fullName evidence="12">Methenyltetrahydrofolate cyclohydrolase</fullName>
            <ecNumber evidence="12">3.5.4.9</ecNumber>
        </recommendedName>
    </domain>
</protein>
<dbReference type="EMBL" id="UFWZ01000001">
    <property type="protein sequence ID" value="SUY47182.1"/>
    <property type="molecule type" value="Genomic_DNA"/>
</dbReference>
<evidence type="ECO:0000259" key="14">
    <source>
        <dbReference type="Pfam" id="PF02882"/>
    </source>
</evidence>
<dbReference type="CDD" id="cd01080">
    <property type="entry name" value="NAD_bind_m-THF_DH_Cyclohyd"/>
    <property type="match status" value="1"/>
</dbReference>
<dbReference type="HAMAP" id="MF_01576">
    <property type="entry name" value="THF_DHG_CYH"/>
    <property type="match status" value="1"/>
</dbReference>
<dbReference type="InterPro" id="IPR020867">
    <property type="entry name" value="THF_DH/CycHdrlase_CS"/>
</dbReference>
<reference evidence="15 16" key="1">
    <citation type="submission" date="2018-06" db="EMBL/GenBank/DDBJ databases">
        <authorList>
            <consortium name="Pathogen Informatics"/>
            <person name="Doyle S."/>
        </authorList>
    </citation>
    <scope>NUCLEOTIDE SEQUENCE [LARGE SCALE GENOMIC DNA]</scope>
    <source>
        <strain evidence="15 16">NCTC9836</strain>
    </source>
</reference>
<accession>A0A381J9Y2</accession>
<evidence type="ECO:0000313" key="15">
    <source>
        <dbReference type="EMBL" id="SUY47182.1"/>
    </source>
</evidence>
<comment type="catalytic activity">
    <reaction evidence="12">
        <text>(6R)-5,10-methenyltetrahydrofolate + H2O = (6R)-10-formyltetrahydrofolate + H(+)</text>
        <dbReference type="Rhea" id="RHEA:23700"/>
        <dbReference type="ChEBI" id="CHEBI:15377"/>
        <dbReference type="ChEBI" id="CHEBI:15378"/>
        <dbReference type="ChEBI" id="CHEBI:57455"/>
        <dbReference type="ChEBI" id="CHEBI:195366"/>
        <dbReference type="EC" id="3.5.4.9"/>
    </reaction>
</comment>
<feature type="domain" description="Tetrahydrofolate dehydrogenase/cyclohydrolase NAD(P)-binding" evidence="14">
    <location>
        <begin position="139"/>
        <end position="280"/>
    </location>
</feature>
<dbReference type="Gene3D" id="3.40.50.10860">
    <property type="entry name" value="Leucine Dehydrogenase, chain A, domain 1"/>
    <property type="match status" value="1"/>
</dbReference>
<dbReference type="FunFam" id="3.40.50.10860:FF:000005">
    <property type="entry name" value="C-1-tetrahydrofolate synthase, cytoplasmic, putative"/>
    <property type="match status" value="1"/>
</dbReference>
<dbReference type="SUPFAM" id="SSF53223">
    <property type="entry name" value="Aminoacid dehydrogenase-like, N-terminal domain"/>
    <property type="match status" value="1"/>
</dbReference>
<dbReference type="Gene3D" id="3.40.50.720">
    <property type="entry name" value="NAD(P)-binding Rossmann-like Domain"/>
    <property type="match status" value="1"/>
</dbReference>
<dbReference type="RefSeq" id="WP_115641163.1">
    <property type="nucleotide sequence ID" value="NZ_UFWZ01000001.1"/>
</dbReference>
<comment type="catalytic activity">
    <reaction evidence="12">
        <text>(6R)-5,10-methylene-5,6,7,8-tetrahydrofolate + NADP(+) = (6R)-5,10-methenyltetrahydrofolate + NADPH</text>
        <dbReference type="Rhea" id="RHEA:22812"/>
        <dbReference type="ChEBI" id="CHEBI:15636"/>
        <dbReference type="ChEBI" id="CHEBI:57455"/>
        <dbReference type="ChEBI" id="CHEBI:57783"/>
        <dbReference type="ChEBI" id="CHEBI:58349"/>
        <dbReference type="EC" id="1.5.1.5"/>
    </reaction>
</comment>
<keyword evidence="7 12" id="KW-0521">NADP</keyword>
<dbReference type="FunFam" id="3.40.50.720:FF:000006">
    <property type="entry name" value="Bifunctional protein FolD"/>
    <property type="match status" value="1"/>
</dbReference>
<dbReference type="GO" id="GO:0035999">
    <property type="term" value="P:tetrahydrofolate interconversion"/>
    <property type="evidence" value="ECO:0007669"/>
    <property type="project" value="UniProtKB-UniRule"/>
</dbReference>
<feature type="binding site" evidence="12">
    <location>
        <position position="231"/>
    </location>
    <ligand>
        <name>NADP(+)</name>
        <dbReference type="ChEBI" id="CHEBI:58349"/>
    </ligand>
</feature>
<proteinExistence type="inferred from homology"/>
<comment type="pathway">
    <text evidence="1 12">One-carbon metabolism; tetrahydrofolate interconversion.</text>
</comment>
<dbReference type="NCBIfam" id="NF010769">
    <property type="entry name" value="PRK14172.1"/>
    <property type="match status" value="1"/>
</dbReference>
<keyword evidence="11 12" id="KW-0511">Multifunctional enzyme</keyword>
<evidence type="ECO:0000256" key="12">
    <source>
        <dbReference type="HAMAP-Rule" id="MF_01576"/>
    </source>
</evidence>
<feature type="domain" description="Tetrahydrofolate dehydrogenase/cyclohydrolase catalytic" evidence="13">
    <location>
        <begin position="5"/>
        <end position="120"/>
    </location>
</feature>
<evidence type="ECO:0000256" key="2">
    <source>
        <dbReference type="ARBA" id="ARBA00011738"/>
    </source>
</evidence>
<organism evidence="15 16">
    <name type="scientific">Clostridium putrefaciens</name>
    <dbReference type="NCBI Taxonomy" id="99675"/>
    <lineage>
        <taxon>Bacteria</taxon>
        <taxon>Bacillati</taxon>
        <taxon>Bacillota</taxon>
        <taxon>Clostridia</taxon>
        <taxon>Eubacteriales</taxon>
        <taxon>Clostridiaceae</taxon>
        <taxon>Clostridium</taxon>
    </lineage>
</organism>
<evidence type="ECO:0000256" key="11">
    <source>
        <dbReference type="ARBA" id="ARBA00023268"/>
    </source>
</evidence>
<name>A0A381J9Y2_9CLOT</name>
<comment type="caution">
    <text evidence="12">Lacks conserved residue(s) required for the propagation of feature annotation.</text>
</comment>
<dbReference type="PANTHER" id="PTHR48099:SF5">
    <property type="entry name" value="C-1-TETRAHYDROFOLATE SYNTHASE, CYTOPLASMIC"/>
    <property type="match status" value="1"/>
</dbReference>
<evidence type="ECO:0000256" key="9">
    <source>
        <dbReference type="ARBA" id="ARBA00023102"/>
    </source>
</evidence>
<keyword evidence="4 12" id="KW-0028">Amino-acid biosynthesis</keyword>
<keyword evidence="5 12" id="KW-0658">Purine biosynthesis</keyword>
<keyword evidence="9 12" id="KW-0368">Histidine biosynthesis</keyword>
<comment type="function">
    <text evidence="12">Catalyzes the oxidation of 5,10-methylenetetrahydrofolate to 5,10-methenyltetrahydrofolate and then the hydrolysis of 5,10-methenyltetrahydrofolate to 10-formyltetrahydrofolate.</text>
</comment>
<evidence type="ECO:0000256" key="4">
    <source>
        <dbReference type="ARBA" id="ARBA00022605"/>
    </source>
</evidence>
<dbReference type="UniPathway" id="UPA00193"/>
<evidence type="ECO:0000256" key="3">
    <source>
        <dbReference type="ARBA" id="ARBA00022563"/>
    </source>
</evidence>
<evidence type="ECO:0000256" key="7">
    <source>
        <dbReference type="ARBA" id="ARBA00022857"/>
    </source>
</evidence>
<dbReference type="AlphaFoldDB" id="A0A381J9Y2"/>
<dbReference type="Proteomes" id="UP000254664">
    <property type="component" value="Unassembled WGS sequence"/>
</dbReference>
<dbReference type="SUPFAM" id="SSF51735">
    <property type="entry name" value="NAD(P)-binding Rossmann-fold domains"/>
    <property type="match status" value="1"/>
</dbReference>
<evidence type="ECO:0000256" key="10">
    <source>
        <dbReference type="ARBA" id="ARBA00023167"/>
    </source>
</evidence>
<comment type="subunit">
    <text evidence="2 12">Homodimer.</text>
</comment>
<evidence type="ECO:0000259" key="13">
    <source>
        <dbReference type="Pfam" id="PF00763"/>
    </source>
</evidence>
<evidence type="ECO:0000256" key="8">
    <source>
        <dbReference type="ARBA" id="ARBA00023002"/>
    </source>
</evidence>
<dbReference type="PRINTS" id="PR00085">
    <property type="entry name" value="THFDHDRGNASE"/>
</dbReference>
<keyword evidence="3 12" id="KW-0554">One-carbon metabolism</keyword>
<dbReference type="EC" id="3.5.4.9" evidence="12"/>
<dbReference type="EC" id="1.5.1.5" evidence="12"/>
<keyword evidence="10 12" id="KW-0486">Methionine biosynthesis</keyword>